<reference evidence="2" key="1">
    <citation type="submission" date="2021-09" db="EMBL/GenBank/DDBJ databases">
        <title>Genome of Aequorivita sp. strain F47161.</title>
        <authorList>
            <person name="Wang Y."/>
        </authorList>
    </citation>
    <scope>NUCLEOTIDE SEQUENCE</scope>
    <source>
        <strain evidence="2">F47161</strain>
    </source>
</reference>
<feature type="signal peptide" evidence="1">
    <location>
        <begin position="1"/>
        <end position="18"/>
    </location>
</feature>
<proteinExistence type="predicted"/>
<dbReference type="Proteomes" id="UP001139461">
    <property type="component" value="Unassembled WGS sequence"/>
</dbReference>
<dbReference type="EMBL" id="JAIRBA010000012">
    <property type="protein sequence ID" value="MCG2418956.1"/>
    <property type="molecule type" value="Genomic_DNA"/>
</dbReference>
<keyword evidence="1" id="KW-0732">Signal</keyword>
<dbReference type="AlphaFoldDB" id="A0A9X1U9U9"/>
<sequence length="209" mass="24069">MKNILFLFALLLGTTGFAQNDEAYVNSLVAQKFAELELQQNQEYFLRKDYCDGQVMIFNMPDGSLCTSSSTYYAVYVFWKESDSVLKIQKFDNCGSYMPISISRSKVFVKAIADRDALMNGEVKPYKGEQVDENAFGNMSVESCHKAYKFVLGGIKFEKKFREFDLTNESKYKNVNAEHNNSLQLIKLDELISELVNHFEDNGKFIRER</sequence>
<protein>
    <recommendedName>
        <fullName evidence="4">DUF4468 domain-containing protein</fullName>
    </recommendedName>
</protein>
<dbReference type="RefSeq" id="WP_237602746.1">
    <property type="nucleotide sequence ID" value="NZ_JAIRBA010000012.1"/>
</dbReference>
<keyword evidence="3" id="KW-1185">Reference proteome</keyword>
<comment type="caution">
    <text evidence="2">The sequence shown here is derived from an EMBL/GenBank/DDBJ whole genome shotgun (WGS) entry which is preliminary data.</text>
</comment>
<evidence type="ECO:0000313" key="3">
    <source>
        <dbReference type="Proteomes" id="UP001139461"/>
    </source>
</evidence>
<organism evidence="2 3">
    <name type="scientific">Aequorivita vitellina</name>
    <dbReference type="NCBI Taxonomy" id="2874475"/>
    <lineage>
        <taxon>Bacteria</taxon>
        <taxon>Pseudomonadati</taxon>
        <taxon>Bacteroidota</taxon>
        <taxon>Flavobacteriia</taxon>
        <taxon>Flavobacteriales</taxon>
        <taxon>Flavobacteriaceae</taxon>
        <taxon>Aequorivita</taxon>
    </lineage>
</organism>
<feature type="chain" id="PRO_5040956022" description="DUF4468 domain-containing protein" evidence="1">
    <location>
        <begin position="19"/>
        <end position="209"/>
    </location>
</feature>
<evidence type="ECO:0000313" key="2">
    <source>
        <dbReference type="EMBL" id="MCG2418956.1"/>
    </source>
</evidence>
<name>A0A9X1U9U9_9FLAO</name>
<accession>A0A9X1U9U9</accession>
<evidence type="ECO:0000256" key="1">
    <source>
        <dbReference type="SAM" id="SignalP"/>
    </source>
</evidence>
<evidence type="ECO:0008006" key="4">
    <source>
        <dbReference type="Google" id="ProtNLM"/>
    </source>
</evidence>
<gene>
    <name evidence="2" type="ORF">K8089_07965</name>
</gene>